<dbReference type="InterPro" id="IPR017850">
    <property type="entry name" value="Alkaline_phosphatase_core_sf"/>
</dbReference>
<dbReference type="RefSeq" id="WP_257766591.1">
    <property type="nucleotide sequence ID" value="NZ_CP102480.1"/>
</dbReference>
<evidence type="ECO:0000256" key="1">
    <source>
        <dbReference type="ARBA" id="ARBA00000370"/>
    </source>
</evidence>
<dbReference type="InterPro" id="IPR006124">
    <property type="entry name" value="Metalloenzyme"/>
</dbReference>
<dbReference type="InterPro" id="IPR005995">
    <property type="entry name" value="Pgm_bpd_ind"/>
</dbReference>
<comment type="cofactor">
    <cofactor evidence="9">
        <name>Mn(2+)</name>
        <dbReference type="ChEBI" id="CHEBI:29035"/>
    </cofactor>
    <text evidence="9">Binds 2 manganese ions per subunit.</text>
</comment>
<dbReference type="GO" id="GO:0004619">
    <property type="term" value="F:phosphoglycerate mutase activity"/>
    <property type="evidence" value="ECO:0007669"/>
    <property type="project" value="UniProtKB-UniRule"/>
</dbReference>
<comment type="similarity">
    <text evidence="4 9">Belongs to the BPG-independent phosphoglycerate mutase family.</text>
</comment>
<dbReference type="AlphaFoldDB" id="A0A9J7AK86"/>
<keyword evidence="6 9" id="KW-0324">Glycolysis</keyword>
<dbReference type="GO" id="GO:0005829">
    <property type="term" value="C:cytosol"/>
    <property type="evidence" value="ECO:0007669"/>
    <property type="project" value="TreeGrafter"/>
</dbReference>
<feature type="binding site" evidence="9 12">
    <location>
        <begin position="258"/>
        <end position="261"/>
    </location>
    <ligand>
        <name>substrate</name>
    </ligand>
</feature>
<dbReference type="SUPFAM" id="SSF53649">
    <property type="entry name" value="Alkaline phosphatase-like"/>
    <property type="match status" value="1"/>
</dbReference>
<evidence type="ECO:0000256" key="8">
    <source>
        <dbReference type="ARBA" id="ARBA00023235"/>
    </source>
</evidence>
<keyword evidence="8 9" id="KW-0413">Isomerase</keyword>
<evidence type="ECO:0000259" key="15">
    <source>
        <dbReference type="Pfam" id="PF06415"/>
    </source>
</evidence>
<evidence type="ECO:0000256" key="5">
    <source>
        <dbReference type="ARBA" id="ARBA00022723"/>
    </source>
</evidence>
<dbReference type="Gene3D" id="3.40.1450.10">
    <property type="entry name" value="BPG-independent phosphoglycerate mutase, domain B"/>
    <property type="match status" value="1"/>
</dbReference>
<feature type="binding site" evidence="9 13">
    <location>
        <position position="401"/>
    </location>
    <ligand>
        <name>Mn(2+)</name>
        <dbReference type="ChEBI" id="CHEBI:29035"/>
        <label>1</label>
    </ligand>
</feature>
<accession>A0A9J7AK86</accession>
<dbReference type="GO" id="GO:0006096">
    <property type="term" value="P:glycolytic process"/>
    <property type="evidence" value="ECO:0007669"/>
    <property type="project" value="UniProtKB-UniRule"/>
</dbReference>
<feature type="binding site" evidence="9 12">
    <location>
        <position position="128"/>
    </location>
    <ligand>
        <name>substrate</name>
    </ligand>
</feature>
<proteinExistence type="inferred from homology"/>
<evidence type="ECO:0000256" key="2">
    <source>
        <dbReference type="ARBA" id="ARBA00002315"/>
    </source>
</evidence>
<evidence type="ECO:0000256" key="11">
    <source>
        <dbReference type="PIRSR" id="PIRSR001492-1"/>
    </source>
</evidence>
<feature type="domain" description="BPG-independent PGAM N-terminal" evidence="15">
    <location>
        <begin position="87"/>
        <end position="295"/>
    </location>
</feature>
<gene>
    <name evidence="9 16" type="primary">gpmI</name>
    <name evidence="16" type="ORF">NUH88_11700</name>
</gene>
<dbReference type="HAMAP" id="MF_01038">
    <property type="entry name" value="GpmI"/>
    <property type="match status" value="1"/>
</dbReference>
<dbReference type="PIRSF" id="PIRSF001492">
    <property type="entry name" value="IPGAM"/>
    <property type="match status" value="1"/>
</dbReference>
<evidence type="ECO:0000256" key="13">
    <source>
        <dbReference type="PIRSR" id="PIRSR001492-3"/>
    </source>
</evidence>
<dbReference type="CDD" id="cd16010">
    <property type="entry name" value="iPGM"/>
    <property type="match status" value="1"/>
</dbReference>
<evidence type="ECO:0000256" key="12">
    <source>
        <dbReference type="PIRSR" id="PIRSR001492-2"/>
    </source>
</evidence>
<feature type="active site" description="Phosphoserine intermediate" evidence="9 11">
    <location>
        <position position="67"/>
    </location>
</feature>
<comment type="function">
    <text evidence="2 9">Catalyzes the interconversion of 2-phosphoglycerate and 3-phosphoglycerate.</text>
</comment>
<feature type="domain" description="Metalloenzyme" evidence="14">
    <location>
        <begin position="10"/>
        <end position="498"/>
    </location>
</feature>
<dbReference type="GO" id="GO:0006007">
    <property type="term" value="P:glucose catabolic process"/>
    <property type="evidence" value="ECO:0007669"/>
    <property type="project" value="InterPro"/>
</dbReference>
<dbReference type="KEGG" id="naci:NUH88_11700"/>
<dbReference type="PANTHER" id="PTHR31637">
    <property type="entry name" value="2,3-BISPHOSPHOGLYCERATE-INDEPENDENT PHOSPHOGLYCERATE MUTASE"/>
    <property type="match status" value="1"/>
</dbReference>
<feature type="binding site" evidence="9 13">
    <location>
        <position position="67"/>
    </location>
    <ligand>
        <name>Mn(2+)</name>
        <dbReference type="ChEBI" id="CHEBI:29035"/>
        <label>2</label>
    </ligand>
</feature>
<evidence type="ECO:0000313" key="17">
    <source>
        <dbReference type="Proteomes" id="UP001060336"/>
    </source>
</evidence>
<feature type="binding site" evidence="9 12">
    <location>
        <begin position="157"/>
        <end position="158"/>
    </location>
    <ligand>
        <name>substrate</name>
    </ligand>
</feature>
<dbReference type="GO" id="GO:0030145">
    <property type="term" value="F:manganese ion binding"/>
    <property type="evidence" value="ECO:0007669"/>
    <property type="project" value="UniProtKB-UniRule"/>
</dbReference>
<feature type="binding site" evidence="9 12">
    <location>
        <position position="187"/>
    </location>
    <ligand>
        <name>substrate</name>
    </ligand>
</feature>
<dbReference type="NCBIfam" id="TIGR01307">
    <property type="entry name" value="pgm_bpd_ind"/>
    <property type="match status" value="1"/>
</dbReference>
<dbReference type="FunFam" id="3.40.1450.10:FF:000002">
    <property type="entry name" value="2,3-bisphosphoglycerate-independent phosphoglycerate mutase"/>
    <property type="match status" value="1"/>
</dbReference>
<evidence type="ECO:0000256" key="7">
    <source>
        <dbReference type="ARBA" id="ARBA00023211"/>
    </source>
</evidence>
<organism evidence="16 17">
    <name type="scientific">Nisaea acidiphila</name>
    <dbReference type="NCBI Taxonomy" id="1862145"/>
    <lineage>
        <taxon>Bacteria</taxon>
        <taxon>Pseudomonadati</taxon>
        <taxon>Pseudomonadota</taxon>
        <taxon>Alphaproteobacteria</taxon>
        <taxon>Rhodospirillales</taxon>
        <taxon>Thalassobaculaceae</taxon>
        <taxon>Nisaea</taxon>
    </lineage>
</organism>
<dbReference type="Pfam" id="PF06415">
    <property type="entry name" value="iPGM_N"/>
    <property type="match status" value="1"/>
</dbReference>
<evidence type="ECO:0000259" key="14">
    <source>
        <dbReference type="Pfam" id="PF01676"/>
    </source>
</evidence>
<evidence type="ECO:0000256" key="4">
    <source>
        <dbReference type="ARBA" id="ARBA00008819"/>
    </source>
</evidence>
<protein>
    <recommendedName>
        <fullName evidence="9 10">2,3-bisphosphoglycerate-independent phosphoglycerate mutase</fullName>
        <shortName evidence="9">BPG-independent PGAM</shortName>
        <shortName evidence="9">Phosphoglyceromutase</shortName>
        <shortName evidence="9">iPGM</shortName>
        <ecNumber evidence="9 10">5.4.2.12</ecNumber>
    </recommendedName>
</protein>
<dbReference type="PANTHER" id="PTHR31637:SF0">
    <property type="entry name" value="2,3-BISPHOSPHOGLYCERATE-INDEPENDENT PHOSPHOGLYCERATE MUTASE"/>
    <property type="match status" value="1"/>
</dbReference>
<evidence type="ECO:0000256" key="6">
    <source>
        <dbReference type="ARBA" id="ARBA00023152"/>
    </source>
</evidence>
<evidence type="ECO:0000313" key="16">
    <source>
        <dbReference type="EMBL" id="UUX48083.1"/>
    </source>
</evidence>
<reference evidence="16" key="1">
    <citation type="submission" date="2022-08" db="EMBL/GenBank/DDBJ databases">
        <title>Nisaea acidiphila sp. nov., isolated from a marine algal debris and emended description of the genus Nisaea Urios et al. 2008.</title>
        <authorList>
            <person name="Kwon K."/>
        </authorList>
    </citation>
    <scope>NUCLEOTIDE SEQUENCE</scope>
    <source>
        <strain evidence="16">MEBiC11861</strain>
    </source>
</reference>
<keyword evidence="17" id="KW-1185">Reference proteome</keyword>
<dbReference type="Gene3D" id="3.40.720.10">
    <property type="entry name" value="Alkaline Phosphatase, subunit A"/>
    <property type="match status" value="1"/>
</dbReference>
<keyword evidence="7 9" id="KW-0464">Manganese</keyword>
<keyword evidence="5 9" id="KW-0479">Metal-binding</keyword>
<sequence>MTDQTQKPRPVILCIMDGWGQRAERDNNAVQLANTPNVDRLTAAGPSGFMRASGGDVGLPDGQMGNSEVGHMNLGAGRVVMQDLPRIDAAVADGSLATNPELRKLIAAAKAGSGRCHLLGLTSPGGVHAHQSHIAALARILTAEGVEVLVHAFLDGRDTPPKSAKGDIERLLAELPEGARIATVSGRFYAMDRDKRWERVEQAYKVIAEAEGNRAEDPLAEIDRSYAAGETDEFVTPAALPGYDGVKDGDVLLSANFRADRMREILAALLDPAFDGFVRSRCLKFAAAAGMVSYSSELDRFLSVLFPAIDLKNTLGEVAANAGLTQLRMAETEKYPHVTFFLNGGREEVFEGEDRIMVPSPKVRTYDLQPEMSAPEVTAKLVGAIESGKYDLIVVNYANPDMVGHTGSLDAAIKAVETVDDAVGQIEAALKKVGGCTFLTADHGNCEQMLDPETGGPHTAHTTNLVPTVLVNAPDGIGALATGRLADVAPTLLELLGVTQPAEMTGRSMLRASAASAAE</sequence>
<feature type="binding site" evidence="9 13">
    <location>
        <position position="461"/>
    </location>
    <ligand>
        <name>Mn(2+)</name>
        <dbReference type="ChEBI" id="CHEBI:29035"/>
        <label>1</label>
    </ligand>
</feature>
<dbReference type="EMBL" id="CP102480">
    <property type="protein sequence ID" value="UUX48083.1"/>
    <property type="molecule type" value="Genomic_DNA"/>
</dbReference>
<feature type="binding site" evidence="9 12">
    <location>
        <position position="334"/>
    </location>
    <ligand>
        <name>substrate</name>
    </ligand>
</feature>
<name>A0A9J7AK86_9PROT</name>
<feature type="binding site" evidence="9 13">
    <location>
        <position position="442"/>
    </location>
    <ligand>
        <name>Mn(2+)</name>
        <dbReference type="ChEBI" id="CHEBI:29035"/>
        <label>2</label>
    </ligand>
</feature>
<dbReference type="EC" id="5.4.2.12" evidence="9 10"/>
<feature type="binding site" evidence="9 13">
    <location>
        <position position="443"/>
    </location>
    <ligand>
        <name>Mn(2+)</name>
        <dbReference type="ChEBI" id="CHEBI:29035"/>
        <label>2</label>
    </ligand>
</feature>
<dbReference type="InterPro" id="IPR011258">
    <property type="entry name" value="BPG-indep_PGM_N"/>
</dbReference>
<dbReference type="Proteomes" id="UP001060336">
    <property type="component" value="Chromosome"/>
</dbReference>
<feature type="binding site" evidence="9 13">
    <location>
        <position position="17"/>
    </location>
    <ligand>
        <name>Mn(2+)</name>
        <dbReference type="ChEBI" id="CHEBI:29035"/>
        <label>2</label>
    </ligand>
</feature>
<evidence type="ECO:0000256" key="10">
    <source>
        <dbReference type="NCBIfam" id="TIGR01307"/>
    </source>
</evidence>
<feature type="binding site" evidence="9 12">
    <location>
        <position position="193"/>
    </location>
    <ligand>
        <name>substrate</name>
    </ligand>
</feature>
<dbReference type="Pfam" id="PF01676">
    <property type="entry name" value="Metalloenzyme"/>
    <property type="match status" value="1"/>
</dbReference>
<feature type="binding site" evidence="9 13">
    <location>
        <position position="405"/>
    </location>
    <ligand>
        <name>Mn(2+)</name>
        <dbReference type="ChEBI" id="CHEBI:29035"/>
        <label>1</label>
    </ligand>
</feature>
<comment type="catalytic activity">
    <reaction evidence="1 9">
        <text>(2R)-2-phosphoglycerate = (2R)-3-phosphoglycerate</text>
        <dbReference type="Rhea" id="RHEA:15901"/>
        <dbReference type="ChEBI" id="CHEBI:58272"/>
        <dbReference type="ChEBI" id="CHEBI:58289"/>
        <dbReference type="EC" id="5.4.2.12"/>
    </reaction>
</comment>
<comment type="subunit">
    <text evidence="9">Monomer.</text>
</comment>
<dbReference type="InterPro" id="IPR036646">
    <property type="entry name" value="PGAM_B_sf"/>
</dbReference>
<dbReference type="SUPFAM" id="SSF64158">
    <property type="entry name" value="2,3-Bisphosphoglycerate-independent phosphoglycerate mutase, substrate-binding domain"/>
    <property type="match status" value="1"/>
</dbReference>
<comment type="pathway">
    <text evidence="3 9">Carbohydrate degradation; glycolysis; pyruvate from D-glyceraldehyde 3-phosphate: step 3/5.</text>
</comment>
<evidence type="ECO:0000256" key="3">
    <source>
        <dbReference type="ARBA" id="ARBA00004798"/>
    </source>
</evidence>
<evidence type="ECO:0000256" key="9">
    <source>
        <dbReference type="HAMAP-Rule" id="MF_01038"/>
    </source>
</evidence>